<keyword evidence="1" id="KW-0472">Membrane</keyword>
<proteinExistence type="predicted"/>
<organism evidence="3 4">
    <name type="scientific">Pseudobutyrivibrio xylanivorans</name>
    <dbReference type="NCBI Taxonomy" id="185007"/>
    <lineage>
        <taxon>Bacteria</taxon>
        <taxon>Bacillati</taxon>
        <taxon>Bacillota</taxon>
        <taxon>Clostridia</taxon>
        <taxon>Lachnospirales</taxon>
        <taxon>Lachnospiraceae</taxon>
        <taxon>Pseudobutyrivibrio</taxon>
    </lineage>
</organism>
<gene>
    <name evidence="3" type="ORF">SAMN02910350_02040</name>
</gene>
<dbReference type="InterPro" id="IPR004352">
    <property type="entry name" value="GH114_TIM-barrel"/>
</dbReference>
<name>A0A1G5S2H2_PSEXY</name>
<accession>A0A1G5S2H2</accession>
<evidence type="ECO:0000313" key="4">
    <source>
        <dbReference type="Proteomes" id="UP000199428"/>
    </source>
</evidence>
<dbReference type="InterPro" id="IPR013785">
    <property type="entry name" value="Aldolase_TIM"/>
</dbReference>
<evidence type="ECO:0000256" key="1">
    <source>
        <dbReference type="SAM" id="Phobius"/>
    </source>
</evidence>
<dbReference type="PANTHER" id="PTHR35882:SF2">
    <property type="entry name" value="PELA"/>
    <property type="match status" value="1"/>
</dbReference>
<protein>
    <recommendedName>
        <fullName evidence="2">Glycoside-hydrolase family GH114 TIM-barrel domain-containing protein</fullName>
    </recommendedName>
</protein>
<dbReference type="RefSeq" id="WP_176757663.1">
    <property type="nucleotide sequence ID" value="NZ_FMWK01000011.1"/>
</dbReference>
<dbReference type="SUPFAM" id="SSF51445">
    <property type="entry name" value="(Trans)glycosidases"/>
    <property type="match status" value="1"/>
</dbReference>
<feature type="transmembrane region" description="Helical" evidence="1">
    <location>
        <begin position="7"/>
        <end position="25"/>
    </location>
</feature>
<keyword evidence="1" id="KW-0812">Transmembrane</keyword>
<keyword evidence="1" id="KW-1133">Transmembrane helix</keyword>
<dbReference type="AlphaFoldDB" id="A0A1G5S2H2"/>
<feature type="domain" description="Glycoside-hydrolase family GH114 TIM-barrel" evidence="2">
    <location>
        <begin position="45"/>
        <end position="271"/>
    </location>
</feature>
<evidence type="ECO:0000313" key="3">
    <source>
        <dbReference type="EMBL" id="SCZ79951.1"/>
    </source>
</evidence>
<evidence type="ECO:0000259" key="2">
    <source>
        <dbReference type="Pfam" id="PF03537"/>
    </source>
</evidence>
<sequence length="276" mass="32151">MKLYTKILIPIIFALLAIIIVIATIPKFPKDYGVYLGVNENLEQFSDTYIVVVDAQYFSANEIKSFVSKGHKVYSYINVGSLENYRDYYSRFEDLTLDEYEHWDEEKWIDVSSEKWQDFILKELAPSLLDKGISGFFVDNTDVYYKYQNDDILNGLATIMKGLKSYDKDVIINGGDVFMDSYTQKLGSWDDVITGINQESVFSYIDWDNNSFGIAEKSNREYFENYIKKYSSLGADIFIIEYTNDSKLIDEITHYCKKQGFHFYITDSVELSNTDY</sequence>
<dbReference type="PRINTS" id="PR01545">
    <property type="entry name" value="THEMAYE10DUF"/>
</dbReference>
<dbReference type="Pfam" id="PF03537">
    <property type="entry name" value="Glyco_hydro_114"/>
    <property type="match status" value="1"/>
</dbReference>
<dbReference type="PANTHER" id="PTHR35882">
    <property type="entry name" value="PELA"/>
    <property type="match status" value="1"/>
</dbReference>
<dbReference type="InterPro" id="IPR016062">
    <property type="entry name" value="TM1410-rel"/>
</dbReference>
<dbReference type="Proteomes" id="UP000199428">
    <property type="component" value="Unassembled WGS sequence"/>
</dbReference>
<dbReference type="EMBL" id="FMWK01000011">
    <property type="protein sequence ID" value="SCZ79951.1"/>
    <property type="molecule type" value="Genomic_DNA"/>
</dbReference>
<dbReference type="Gene3D" id="3.20.20.70">
    <property type="entry name" value="Aldolase class I"/>
    <property type="match status" value="1"/>
</dbReference>
<dbReference type="InterPro" id="IPR017853">
    <property type="entry name" value="GH"/>
</dbReference>
<reference evidence="3 4" key="1">
    <citation type="submission" date="2016-10" db="EMBL/GenBank/DDBJ databases">
        <authorList>
            <person name="de Groot N.N."/>
        </authorList>
    </citation>
    <scope>NUCLEOTIDE SEQUENCE [LARGE SCALE GENOMIC DNA]</scope>
    <source>
        <strain evidence="3 4">DSM 10317</strain>
    </source>
</reference>